<organism evidence="3 4">
    <name type="scientific">Micromonospora humi</name>
    <dbReference type="NCBI Taxonomy" id="745366"/>
    <lineage>
        <taxon>Bacteria</taxon>
        <taxon>Bacillati</taxon>
        <taxon>Actinomycetota</taxon>
        <taxon>Actinomycetes</taxon>
        <taxon>Micromonosporales</taxon>
        <taxon>Micromonosporaceae</taxon>
        <taxon>Micromonospora</taxon>
    </lineage>
</organism>
<evidence type="ECO:0000256" key="2">
    <source>
        <dbReference type="SAM" id="SignalP"/>
    </source>
</evidence>
<gene>
    <name evidence="3" type="ORF">GA0070213_106272</name>
</gene>
<dbReference type="Proteomes" id="UP000199360">
    <property type="component" value="Unassembled WGS sequence"/>
</dbReference>
<proteinExistence type="predicted"/>
<keyword evidence="2" id="KW-0732">Signal</keyword>
<evidence type="ECO:0000313" key="4">
    <source>
        <dbReference type="Proteomes" id="UP000199360"/>
    </source>
</evidence>
<dbReference type="STRING" id="745366.GA0070213_106272"/>
<reference evidence="4" key="1">
    <citation type="submission" date="2016-06" db="EMBL/GenBank/DDBJ databases">
        <authorList>
            <person name="Varghese N."/>
            <person name="Submissions Spin"/>
        </authorList>
    </citation>
    <scope>NUCLEOTIDE SEQUENCE [LARGE SCALE GENOMIC DNA]</scope>
    <source>
        <strain evidence="4">DSM 45647</strain>
    </source>
</reference>
<evidence type="ECO:0000256" key="1">
    <source>
        <dbReference type="SAM" id="MobiDB-lite"/>
    </source>
</evidence>
<protein>
    <recommendedName>
        <fullName evidence="5">DUF11 domain-containing protein</fullName>
    </recommendedName>
</protein>
<feature type="chain" id="PRO_5038901140" description="DUF11 domain-containing protein" evidence="2">
    <location>
        <begin position="27"/>
        <end position="447"/>
    </location>
</feature>
<evidence type="ECO:0008006" key="5">
    <source>
        <dbReference type="Google" id="ProtNLM"/>
    </source>
</evidence>
<keyword evidence="4" id="KW-1185">Reference proteome</keyword>
<dbReference type="AlphaFoldDB" id="A0A1C5IP71"/>
<dbReference type="OrthoDB" id="3319807at2"/>
<feature type="region of interest" description="Disordered" evidence="1">
    <location>
        <begin position="427"/>
        <end position="447"/>
    </location>
</feature>
<accession>A0A1C5IP71</accession>
<dbReference type="RefSeq" id="WP_091062938.1">
    <property type="nucleotide sequence ID" value="NZ_FMDM01000006.1"/>
</dbReference>
<dbReference type="EMBL" id="FMDM01000006">
    <property type="protein sequence ID" value="SCG59943.1"/>
    <property type="molecule type" value="Genomic_DNA"/>
</dbReference>
<sequence length="447" mass="45084">MRRLRVSAGAAALAALGLIAALPAPAAADPGPGWVGGWLGDTTVGGPTAPARTAALSLSSDADAVHPRVTVDLSGLGGVATATFPAWCDRAGATVTCPMPPDATTDEFGGVNGTVPIVLRAVADASDGVAGTIGWTALADGLDGEAQQATVTVRTGPATADLVDAYVGGAGTGDRLAVPVTLISIGDRPVTGLRATFRFPVGLEPTAYRNCRYGTGGQLSTIVVCHFGRELMPGRRYEVPGGFPATVGPAAIGDKRIIQTVAPEATAGPLPEGVKLRHRPADAALRLRPVGGPVDVLGTDQQSESGQYYLRAVRGAFDVVAVGASVSGAPGETVRVRVGLRNDGPGVPDGTVSGDSGGRFVFTPPAGTVVTNGERCSSAGDEEDPDAPVSWYCTVPDGVFPAGASYLVDFDLRVDGPLGAPGSVTVPYAYPRPDDEPANDTAAVTVS</sequence>
<name>A0A1C5IP71_9ACTN</name>
<evidence type="ECO:0000313" key="3">
    <source>
        <dbReference type="EMBL" id="SCG59943.1"/>
    </source>
</evidence>
<feature type="signal peptide" evidence="2">
    <location>
        <begin position="1"/>
        <end position="26"/>
    </location>
</feature>